<evidence type="ECO:0000313" key="2">
    <source>
        <dbReference type="EMBL" id="RYQ12111.1"/>
    </source>
</evidence>
<dbReference type="RefSeq" id="WP_129896772.1">
    <property type="nucleotide sequence ID" value="NZ_RYUH01000004.1"/>
</dbReference>
<keyword evidence="1" id="KW-1133">Transmembrane helix</keyword>
<accession>A0A4Q5A2C5</accession>
<sequence>MSALRIWFTARHARVWLVFVIGSSCMFAILTLVTRGEPGLLAVLSDTVCTGIQVDTSDMVISGVSQCGAGMVRRQIIVPLAELLITAFTAGALVCLKPRMIAWECLCLSRIRLAAFKGLMLTICVPLSSAVFSTICAQRMFGTVGGWPLVVNSTADMAILVMSMAVLDAFYGLWAGLGLIVVNMLTQSWQISMGIALRAYSWSNTDSLATIVVLAGAILSIGCVCWTATAGRGLLSRYWYD</sequence>
<evidence type="ECO:0000313" key="3">
    <source>
        <dbReference type="Proteomes" id="UP000292568"/>
    </source>
</evidence>
<organism evidence="2 3">
    <name type="scientific">Bifidobacterium pseudolongum subsp. globosum</name>
    <dbReference type="NCBI Taxonomy" id="1690"/>
    <lineage>
        <taxon>Bacteria</taxon>
        <taxon>Bacillati</taxon>
        <taxon>Actinomycetota</taxon>
        <taxon>Actinomycetes</taxon>
        <taxon>Bifidobacteriales</taxon>
        <taxon>Bifidobacteriaceae</taxon>
        <taxon>Bifidobacterium</taxon>
    </lineage>
</organism>
<dbReference type="PROSITE" id="PS51257">
    <property type="entry name" value="PROKAR_LIPOPROTEIN"/>
    <property type="match status" value="1"/>
</dbReference>
<reference evidence="2 3" key="1">
    <citation type="submission" date="2018-12" db="EMBL/GenBank/DDBJ databases">
        <title>Unveiling genomic diversity among members of the Bifidobacterium pseudolongum species, a widely distributed gut commensal of the animal kingdom.</title>
        <authorList>
            <person name="Lugli G.A."/>
            <person name="Duranti S."/>
            <person name="Albert K."/>
            <person name="Mancabelli L."/>
            <person name="Napoli S."/>
            <person name="Viappiani A."/>
            <person name="Anzalone R."/>
            <person name="Longhi G."/>
            <person name="Milani C."/>
            <person name="Turroni F."/>
            <person name="Alessandri G."/>
            <person name="Sela D.A."/>
            <person name="Van Sinderen D."/>
            <person name="Ventura M."/>
        </authorList>
    </citation>
    <scope>NUCLEOTIDE SEQUENCE [LARGE SCALE GENOMIC DNA]</scope>
    <source>
        <strain evidence="2 3">2093B</strain>
    </source>
</reference>
<keyword evidence="1" id="KW-0472">Membrane</keyword>
<proteinExistence type="predicted"/>
<protein>
    <submittedName>
        <fullName evidence="2">Uncharacterized protein</fullName>
    </submittedName>
</protein>
<feature type="transmembrane region" description="Helical" evidence="1">
    <location>
        <begin position="116"/>
        <end position="141"/>
    </location>
</feature>
<dbReference type="Proteomes" id="UP000292568">
    <property type="component" value="Unassembled WGS sequence"/>
</dbReference>
<feature type="transmembrane region" description="Helical" evidence="1">
    <location>
        <begin position="12"/>
        <end position="33"/>
    </location>
</feature>
<dbReference type="AlphaFoldDB" id="A0A4Q5A2C5"/>
<feature type="transmembrane region" description="Helical" evidence="1">
    <location>
        <begin position="207"/>
        <end position="229"/>
    </location>
</feature>
<gene>
    <name evidence="2" type="ORF">PG2093B_0217</name>
</gene>
<name>A0A4Q5A2C5_9BIFI</name>
<evidence type="ECO:0000256" key="1">
    <source>
        <dbReference type="SAM" id="Phobius"/>
    </source>
</evidence>
<dbReference type="EMBL" id="RYUH01000004">
    <property type="protein sequence ID" value="RYQ12111.1"/>
    <property type="molecule type" value="Genomic_DNA"/>
</dbReference>
<keyword evidence="1" id="KW-0812">Transmembrane</keyword>
<feature type="transmembrane region" description="Helical" evidence="1">
    <location>
        <begin position="76"/>
        <end position="96"/>
    </location>
</feature>
<feature type="transmembrane region" description="Helical" evidence="1">
    <location>
        <begin position="161"/>
        <end position="186"/>
    </location>
</feature>
<comment type="caution">
    <text evidence="2">The sequence shown here is derived from an EMBL/GenBank/DDBJ whole genome shotgun (WGS) entry which is preliminary data.</text>
</comment>